<keyword evidence="4" id="KW-1185">Reference proteome</keyword>
<evidence type="ECO:0000256" key="2">
    <source>
        <dbReference type="SAM" id="Phobius"/>
    </source>
</evidence>
<evidence type="ECO:0000313" key="3">
    <source>
        <dbReference type="EMBL" id="AQS53946.1"/>
    </source>
</evidence>
<gene>
    <name evidence="3" type="ORF">BW727_101580</name>
</gene>
<proteinExistence type="predicted"/>
<dbReference type="KEGG" id="jda:BW727_101580"/>
<keyword evidence="2" id="KW-0812">Transmembrane</keyword>
<evidence type="ECO:0000313" key="4">
    <source>
        <dbReference type="Proteomes" id="UP000188993"/>
    </source>
</evidence>
<sequence>MARGGGRGGGGGGSFGGGGMRGGGGSFGGARGSGGRSSLGGRGGGSFGGGSSGGRGGSGGGIFGGGYGGRPIRTGPIFINNSGRRRRYGGGPNNSPGGSSGCGSLVLIGFILILAFVFISSIGNSGSNSSSSIAPSTIERQPLPAGSVNETDYFTDDASPKWITNDSQLNSGLRYFYKKTGVQPHLYITDSINGSSNASYEQVEAFANDLYDELFTDEAHLLLVFYEGIPNQYISHYVTGTQAKQVIDSEAGSILLDYIDRNYYDSSLTDEQFFSRSFEEAADRMMEVTTSPWIPVLIIFGVGGIVIVLFIWWRKRKEQEAIKAKQTEEMLNKPIDTFGTDSLADELAKKYSDDDKK</sequence>
<reference evidence="3 4" key="1">
    <citation type="journal article" date="2014" name="Int. J. Syst. Evol. Microbiol.">
        <title>Jeotgalibaca dankookensis gen. nov., sp. nov., a member of the family Carnobacteriaceae, isolated from seujeot (Korean traditional food).</title>
        <authorList>
            <person name="Lee D.G."/>
            <person name="Trujillo M.E."/>
            <person name="Kang H."/>
            <person name="Ahn T.Y."/>
        </authorList>
    </citation>
    <scope>NUCLEOTIDE SEQUENCE [LARGE SCALE GENOMIC DNA]</scope>
    <source>
        <strain evidence="3 4">EX-07</strain>
    </source>
</reference>
<name>A0A1S6IQX4_9LACT</name>
<feature type="transmembrane region" description="Helical" evidence="2">
    <location>
        <begin position="105"/>
        <end position="123"/>
    </location>
</feature>
<dbReference type="RefSeq" id="WP_216596676.1">
    <property type="nucleotide sequence ID" value="NZ_BBYN01000015.1"/>
</dbReference>
<keyword evidence="2" id="KW-1133">Transmembrane helix</keyword>
<keyword evidence="2" id="KW-0472">Membrane</keyword>
<accession>A0A1S6IQX4</accession>
<feature type="region of interest" description="Disordered" evidence="1">
    <location>
        <begin position="1"/>
        <end position="56"/>
    </location>
</feature>
<protein>
    <recommendedName>
        <fullName evidence="5">TPM domain-containing protein</fullName>
    </recommendedName>
</protein>
<dbReference type="EMBL" id="CP019728">
    <property type="protein sequence ID" value="AQS53946.1"/>
    <property type="molecule type" value="Genomic_DNA"/>
</dbReference>
<feature type="region of interest" description="Disordered" evidence="1">
    <location>
        <begin position="74"/>
        <end position="98"/>
    </location>
</feature>
<evidence type="ECO:0000256" key="1">
    <source>
        <dbReference type="SAM" id="MobiDB-lite"/>
    </source>
</evidence>
<dbReference type="Proteomes" id="UP000188993">
    <property type="component" value="Chromosome"/>
</dbReference>
<dbReference type="STRING" id="708126.BW727_101580"/>
<organism evidence="3 4">
    <name type="scientific">Jeotgalibaca dankookensis</name>
    <dbReference type="NCBI Taxonomy" id="708126"/>
    <lineage>
        <taxon>Bacteria</taxon>
        <taxon>Bacillati</taxon>
        <taxon>Bacillota</taxon>
        <taxon>Bacilli</taxon>
        <taxon>Lactobacillales</taxon>
        <taxon>Carnobacteriaceae</taxon>
        <taxon>Jeotgalibaca</taxon>
    </lineage>
</organism>
<dbReference type="AlphaFoldDB" id="A0A1S6IQX4"/>
<evidence type="ECO:0008006" key="5">
    <source>
        <dbReference type="Google" id="ProtNLM"/>
    </source>
</evidence>
<feature type="transmembrane region" description="Helical" evidence="2">
    <location>
        <begin position="293"/>
        <end position="313"/>
    </location>
</feature>